<dbReference type="InterPro" id="IPR034197">
    <property type="entry name" value="Peptidases_S8_3"/>
</dbReference>
<dbReference type="InterPro" id="IPR023828">
    <property type="entry name" value="Peptidase_S8_Ser-AS"/>
</dbReference>
<feature type="compositionally biased region" description="Basic and acidic residues" evidence="7">
    <location>
        <begin position="159"/>
        <end position="173"/>
    </location>
</feature>
<evidence type="ECO:0000259" key="9">
    <source>
        <dbReference type="Pfam" id="PF00082"/>
    </source>
</evidence>
<keyword evidence="5" id="KW-0720">Serine protease</keyword>
<dbReference type="STRING" id="52838.A0A4S8J945"/>
<keyword evidence="2" id="KW-0645">Protease</keyword>
<evidence type="ECO:0000259" key="11">
    <source>
        <dbReference type="Pfam" id="PF17766"/>
    </source>
</evidence>
<evidence type="ECO:0000256" key="6">
    <source>
        <dbReference type="PROSITE-ProRule" id="PRU01240"/>
    </source>
</evidence>
<feature type="region of interest" description="Disordered" evidence="7">
    <location>
        <begin position="159"/>
        <end position="183"/>
    </location>
</feature>
<feature type="region of interest" description="Disordered" evidence="7">
    <location>
        <begin position="654"/>
        <end position="724"/>
    </location>
</feature>
<evidence type="ECO:0008006" key="14">
    <source>
        <dbReference type="Google" id="ProtNLM"/>
    </source>
</evidence>
<accession>A0A4S8J945</accession>
<feature type="domain" description="Inhibitor I9" evidence="10">
    <location>
        <begin position="47"/>
        <end position="108"/>
    </location>
</feature>
<feature type="compositionally biased region" description="Basic and acidic residues" evidence="7">
    <location>
        <begin position="612"/>
        <end position="628"/>
    </location>
</feature>
<gene>
    <name evidence="12" type="ORF">C4D60_Mb03t10940</name>
</gene>
<feature type="compositionally biased region" description="Low complexity" evidence="7">
    <location>
        <begin position="174"/>
        <end position="183"/>
    </location>
</feature>
<dbReference type="PROSITE" id="PS51892">
    <property type="entry name" value="SUBTILASE"/>
    <property type="match status" value="1"/>
</dbReference>
<dbReference type="PROSITE" id="PS00138">
    <property type="entry name" value="SUBTILASE_SER"/>
    <property type="match status" value="1"/>
</dbReference>
<evidence type="ECO:0000256" key="7">
    <source>
        <dbReference type="SAM" id="MobiDB-lite"/>
    </source>
</evidence>
<evidence type="ECO:0000313" key="13">
    <source>
        <dbReference type="Proteomes" id="UP000317650"/>
    </source>
</evidence>
<dbReference type="InterPro" id="IPR015500">
    <property type="entry name" value="Peptidase_S8_subtilisin-rel"/>
</dbReference>
<dbReference type="InterPro" id="IPR000209">
    <property type="entry name" value="Peptidase_S8/S53_dom"/>
</dbReference>
<evidence type="ECO:0000256" key="1">
    <source>
        <dbReference type="ARBA" id="ARBA00011073"/>
    </source>
</evidence>
<keyword evidence="13" id="KW-1185">Reference proteome</keyword>
<evidence type="ECO:0000256" key="8">
    <source>
        <dbReference type="SAM" id="SignalP"/>
    </source>
</evidence>
<dbReference type="InterPro" id="IPR045051">
    <property type="entry name" value="SBT"/>
</dbReference>
<evidence type="ECO:0000256" key="2">
    <source>
        <dbReference type="ARBA" id="ARBA00022670"/>
    </source>
</evidence>
<dbReference type="FunFam" id="3.40.50.200:FF:000006">
    <property type="entry name" value="Subtilisin-like protease SBT1.5"/>
    <property type="match status" value="1"/>
</dbReference>
<feature type="chain" id="PRO_5020573040" description="Subtilisin-like protease fibronectin type-III domain-containing protein" evidence="8">
    <location>
        <begin position="29"/>
        <end position="741"/>
    </location>
</feature>
<organism evidence="12 13">
    <name type="scientific">Musa balbisiana</name>
    <name type="common">Banana</name>
    <dbReference type="NCBI Taxonomy" id="52838"/>
    <lineage>
        <taxon>Eukaryota</taxon>
        <taxon>Viridiplantae</taxon>
        <taxon>Streptophyta</taxon>
        <taxon>Embryophyta</taxon>
        <taxon>Tracheophyta</taxon>
        <taxon>Spermatophyta</taxon>
        <taxon>Magnoliopsida</taxon>
        <taxon>Liliopsida</taxon>
        <taxon>Zingiberales</taxon>
        <taxon>Musaceae</taxon>
        <taxon>Musa</taxon>
    </lineage>
</organism>
<reference evidence="12 13" key="1">
    <citation type="journal article" date="2019" name="Nat. Plants">
        <title>Genome sequencing of Musa balbisiana reveals subgenome evolution and function divergence in polyploid bananas.</title>
        <authorList>
            <person name="Yao X."/>
        </authorList>
    </citation>
    <scope>NUCLEOTIDE SEQUENCE [LARGE SCALE GENOMIC DNA]</scope>
    <source>
        <strain evidence="13">cv. DH-PKW</strain>
        <tissue evidence="12">Leaves</tissue>
    </source>
</reference>
<evidence type="ECO:0000256" key="5">
    <source>
        <dbReference type="ARBA" id="ARBA00022825"/>
    </source>
</evidence>
<sequence>MGSLLILSSMSLVILLLIWSYFQRVPLGDNPSTKASVSLPSPAAKLYIVDLGERRYEDPQLVIASHHDMLSAVLGSKEKARDSIVYSYKHCFSGFAATLTPSQAHQIAGIWPESRSFNDDGYGPVPSRWKGTCEIGVEHPIRCNRKIIGTRYYSKDADPSEVARDYDSPRDANGHGTHTASTTAGSLVSDASFHGLGAGTARGGAPRARLAIYKVCWGSGRCGKADVLQAIDDAVGDGVDILSLSIGGDGYFPASLGAVKKGTTVVFSGGNDGPVPQTLNNDVPWVITVAASTIDRSFPTVITLGDKQTVVGQSLFYDSADVGFKGLVVPASSPVVKVSPALTSAGIPITSPRVAAFSSRGPSVSYPDLVKPDITAPGVGILAAVEDSYEFMSGTSMACPHVSGVAALLKVVHPEWSPAAIKSALVTTAYTTDAYDFPVEAEAIPRKLADAFDYGGGHIDPNKAVDPGLVYDIHPDDYCNYFPCTNHALSLPSDDIPGLGTSGVDNKRMYDLNLPSISIPDLKETPVTVGRTVTNVGDKKSKYKAVMRSPPGVNMVVEPSVLEFKASTQKLPFKVTFTSLHKVQGGFTFGSLTWVDDGGNHTVRIPITVRNPDGRPHTARTRPCDGRPHAGTQPRWRPCVGKPCTGGGRALAVAARGQEPPQRPRVGNRQPRGGSGRALATAAASHARRAQARTAAGSRVQAATAHKRQPRRRQQRQRRAHRRRWRRQIRVLAYLRFYPRG</sequence>
<feature type="domain" description="Peptidase S8/S53" evidence="9">
    <location>
        <begin position="154"/>
        <end position="432"/>
    </location>
</feature>
<dbReference type="CDD" id="cd04852">
    <property type="entry name" value="Peptidases_S8_3"/>
    <property type="match status" value="1"/>
</dbReference>
<dbReference type="Gene3D" id="3.40.50.200">
    <property type="entry name" value="Peptidase S8/S53 domain"/>
    <property type="match status" value="1"/>
</dbReference>
<evidence type="ECO:0000256" key="4">
    <source>
        <dbReference type="ARBA" id="ARBA00022801"/>
    </source>
</evidence>
<dbReference type="Proteomes" id="UP000317650">
    <property type="component" value="Chromosome 3"/>
</dbReference>
<dbReference type="InterPro" id="IPR041469">
    <property type="entry name" value="Subtilisin-like_FN3"/>
</dbReference>
<dbReference type="Pfam" id="PF00082">
    <property type="entry name" value="Peptidase_S8"/>
    <property type="match status" value="1"/>
</dbReference>
<dbReference type="FunFam" id="3.30.70.80:FF:000002">
    <property type="entry name" value="Subtilisin-like protease SBT5.3"/>
    <property type="match status" value="1"/>
</dbReference>
<dbReference type="InterPro" id="IPR010259">
    <property type="entry name" value="S8pro/Inhibitor_I9"/>
</dbReference>
<feature type="domain" description="Subtilisin-like protease fibronectin type-III" evidence="11">
    <location>
        <begin position="511"/>
        <end position="609"/>
    </location>
</feature>
<name>A0A4S8J945_MUSBA</name>
<comment type="caution">
    <text evidence="6">Lacks conserved residue(s) required for the propagation of feature annotation.</text>
</comment>
<evidence type="ECO:0000259" key="10">
    <source>
        <dbReference type="Pfam" id="PF05922"/>
    </source>
</evidence>
<dbReference type="Pfam" id="PF17766">
    <property type="entry name" value="fn3_6"/>
    <property type="match status" value="1"/>
</dbReference>
<comment type="similarity">
    <text evidence="1 6">Belongs to the peptidase S8 family.</text>
</comment>
<dbReference type="AlphaFoldDB" id="A0A4S8J945"/>
<keyword evidence="4" id="KW-0378">Hydrolase</keyword>
<dbReference type="PRINTS" id="PR00723">
    <property type="entry name" value="SUBTILISIN"/>
</dbReference>
<dbReference type="InterPro" id="IPR036852">
    <property type="entry name" value="Peptidase_S8/S53_dom_sf"/>
</dbReference>
<evidence type="ECO:0000256" key="3">
    <source>
        <dbReference type="ARBA" id="ARBA00022729"/>
    </source>
</evidence>
<evidence type="ECO:0000313" key="12">
    <source>
        <dbReference type="EMBL" id="THU58131.1"/>
    </source>
</evidence>
<protein>
    <recommendedName>
        <fullName evidence="14">Subtilisin-like protease fibronectin type-III domain-containing protein</fullName>
    </recommendedName>
</protein>
<feature type="region of interest" description="Disordered" evidence="7">
    <location>
        <begin position="610"/>
        <end position="639"/>
    </location>
</feature>
<dbReference type="PANTHER" id="PTHR10795">
    <property type="entry name" value="PROPROTEIN CONVERTASE SUBTILISIN/KEXIN"/>
    <property type="match status" value="1"/>
</dbReference>
<dbReference type="GO" id="GO:0004252">
    <property type="term" value="F:serine-type endopeptidase activity"/>
    <property type="evidence" value="ECO:0007669"/>
    <property type="project" value="InterPro"/>
</dbReference>
<dbReference type="Pfam" id="PF05922">
    <property type="entry name" value="Inhibitor_I9"/>
    <property type="match status" value="1"/>
</dbReference>
<keyword evidence="3 8" id="KW-0732">Signal</keyword>
<feature type="compositionally biased region" description="Basic residues" evidence="7">
    <location>
        <begin position="705"/>
        <end position="724"/>
    </location>
</feature>
<comment type="caution">
    <text evidence="12">The sequence shown here is derived from an EMBL/GenBank/DDBJ whole genome shotgun (WGS) entry which is preliminary data.</text>
</comment>
<dbReference type="GO" id="GO:0006508">
    <property type="term" value="P:proteolysis"/>
    <property type="evidence" value="ECO:0007669"/>
    <property type="project" value="UniProtKB-KW"/>
</dbReference>
<dbReference type="EMBL" id="PYDT01000006">
    <property type="protein sequence ID" value="THU58131.1"/>
    <property type="molecule type" value="Genomic_DNA"/>
</dbReference>
<dbReference type="Gene3D" id="2.60.40.2310">
    <property type="match status" value="1"/>
</dbReference>
<proteinExistence type="inferred from homology"/>
<dbReference type="SUPFAM" id="SSF52743">
    <property type="entry name" value="Subtilisin-like"/>
    <property type="match status" value="1"/>
</dbReference>
<feature type="signal peptide" evidence="8">
    <location>
        <begin position="1"/>
        <end position="28"/>
    </location>
</feature>